<dbReference type="PANTHER" id="PTHR28110:SF1">
    <property type="entry name" value="TRANSMEMBRANE PROTEIN"/>
    <property type="match status" value="1"/>
</dbReference>
<dbReference type="PANTHER" id="PTHR28110">
    <property type="entry name" value="TRANSMEMBRANE PROTEIN"/>
    <property type="match status" value="1"/>
</dbReference>
<evidence type="ECO:0000313" key="2">
    <source>
        <dbReference type="Proteomes" id="UP000800235"/>
    </source>
</evidence>
<comment type="caution">
    <text evidence="1">The sequence shown here is derived from an EMBL/GenBank/DDBJ whole genome shotgun (WGS) entry which is preliminary data.</text>
</comment>
<evidence type="ECO:0000313" key="1">
    <source>
        <dbReference type="EMBL" id="KAF2436332.1"/>
    </source>
</evidence>
<dbReference type="OrthoDB" id="4347at2759"/>
<dbReference type="Proteomes" id="UP000800235">
    <property type="component" value="Unassembled WGS sequence"/>
</dbReference>
<gene>
    <name evidence="1" type="ORF">EJ08DRAFT_644705</name>
</gene>
<reference evidence="1" key="1">
    <citation type="journal article" date="2020" name="Stud. Mycol.">
        <title>101 Dothideomycetes genomes: a test case for predicting lifestyles and emergence of pathogens.</title>
        <authorList>
            <person name="Haridas S."/>
            <person name="Albert R."/>
            <person name="Binder M."/>
            <person name="Bloem J."/>
            <person name="Labutti K."/>
            <person name="Salamov A."/>
            <person name="Andreopoulos B."/>
            <person name="Baker S."/>
            <person name="Barry K."/>
            <person name="Bills G."/>
            <person name="Bluhm B."/>
            <person name="Cannon C."/>
            <person name="Castanera R."/>
            <person name="Culley D."/>
            <person name="Daum C."/>
            <person name="Ezra D."/>
            <person name="Gonzalez J."/>
            <person name="Henrissat B."/>
            <person name="Kuo A."/>
            <person name="Liang C."/>
            <person name="Lipzen A."/>
            <person name="Lutzoni F."/>
            <person name="Magnuson J."/>
            <person name="Mondo S."/>
            <person name="Nolan M."/>
            <person name="Ohm R."/>
            <person name="Pangilinan J."/>
            <person name="Park H.-J."/>
            <person name="Ramirez L."/>
            <person name="Alfaro M."/>
            <person name="Sun H."/>
            <person name="Tritt A."/>
            <person name="Yoshinaga Y."/>
            <person name="Zwiers L.-H."/>
            <person name="Turgeon B."/>
            <person name="Goodwin S."/>
            <person name="Spatafora J."/>
            <person name="Crous P."/>
            <person name="Grigoriev I."/>
        </authorList>
    </citation>
    <scope>NUCLEOTIDE SEQUENCE</scope>
    <source>
        <strain evidence="1">CBS 130266</strain>
    </source>
</reference>
<dbReference type="EMBL" id="MU007010">
    <property type="protein sequence ID" value="KAF2436332.1"/>
    <property type="molecule type" value="Genomic_DNA"/>
</dbReference>
<name>A0A9P4P331_9PEZI</name>
<dbReference type="InterPro" id="IPR055323">
    <property type="entry name" value="C57A10.07/YOR238W"/>
</dbReference>
<keyword evidence="2" id="KW-1185">Reference proteome</keyword>
<organism evidence="1 2">
    <name type="scientific">Tothia fuscella</name>
    <dbReference type="NCBI Taxonomy" id="1048955"/>
    <lineage>
        <taxon>Eukaryota</taxon>
        <taxon>Fungi</taxon>
        <taxon>Dikarya</taxon>
        <taxon>Ascomycota</taxon>
        <taxon>Pezizomycotina</taxon>
        <taxon>Dothideomycetes</taxon>
        <taxon>Pleosporomycetidae</taxon>
        <taxon>Venturiales</taxon>
        <taxon>Cylindrosympodiaceae</taxon>
        <taxon>Tothia</taxon>
    </lineage>
</organism>
<dbReference type="GO" id="GO:0005737">
    <property type="term" value="C:cytoplasm"/>
    <property type="evidence" value="ECO:0007669"/>
    <property type="project" value="TreeGrafter"/>
</dbReference>
<evidence type="ECO:0008006" key="3">
    <source>
        <dbReference type="Google" id="ProtNLM"/>
    </source>
</evidence>
<dbReference type="AlphaFoldDB" id="A0A9P4P331"/>
<accession>A0A9P4P331</accession>
<proteinExistence type="predicted"/>
<protein>
    <recommendedName>
        <fullName evidence="3">DUF218 domain-containing protein</fullName>
    </recommendedName>
</protein>
<sequence>MTTKATHLIIVCCHSIYTGGVSGNLYNESNWLLKSFQKSTSTKEGEHETLIRHIFAAIRIHSEHPDNSIIIFSGAATSYSHPELSEAQSYLDAWEALKAVGEVAKGVVDAKGNVILEENATDFYQNLLFSVVKFRNMNGQYPSHITIIAPAFKKARCLELHAKAIKWPTSQLTFHGIDPPFASVLFCHEIFPFGVQLEGCYDANSHCDKRGARTNHQE</sequence>